<evidence type="ECO:0000313" key="2">
    <source>
        <dbReference type="Proteomes" id="UP000298030"/>
    </source>
</evidence>
<organism evidence="1 2">
    <name type="scientific">Coprinellus micaceus</name>
    <name type="common">Glistening ink-cap mushroom</name>
    <name type="synonym">Coprinus micaceus</name>
    <dbReference type="NCBI Taxonomy" id="71717"/>
    <lineage>
        <taxon>Eukaryota</taxon>
        <taxon>Fungi</taxon>
        <taxon>Dikarya</taxon>
        <taxon>Basidiomycota</taxon>
        <taxon>Agaricomycotina</taxon>
        <taxon>Agaricomycetes</taxon>
        <taxon>Agaricomycetidae</taxon>
        <taxon>Agaricales</taxon>
        <taxon>Agaricineae</taxon>
        <taxon>Psathyrellaceae</taxon>
        <taxon>Coprinellus</taxon>
    </lineage>
</organism>
<dbReference type="AlphaFoldDB" id="A0A4Y7T2Q9"/>
<keyword evidence="2" id="KW-1185">Reference proteome</keyword>
<protein>
    <submittedName>
        <fullName evidence="1">Uncharacterized protein</fullName>
    </submittedName>
</protein>
<dbReference type="EMBL" id="QPFP01000033">
    <property type="protein sequence ID" value="TEB28291.1"/>
    <property type="molecule type" value="Genomic_DNA"/>
</dbReference>
<dbReference type="Proteomes" id="UP000298030">
    <property type="component" value="Unassembled WGS sequence"/>
</dbReference>
<name>A0A4Y7T2Q9_COPMI</name>
<accession>A0A4Y7T2Q9</accession>
<gene>
    <name evidence="1" type="ORF">FA13DRAFT_1711864</name>
</gene>
<reference evidence="1 2" key="1">
    <citation type="journal article" date="2019" name="Nat. Ecol. Evol.">
        <title>Megaphylogeny resolves global patterns of mushroom evolution.</title>
        <authorList>
            <person name="Varga T."/>
            <person name="Krizsan K."/>
            <person name="Foldi C."/>
            <person name="Dima B."/>
            <person name="Sanchez-Garcia M."/>
            <person name="Sanchez-Ramirez S."/>
            <person name="Szollosi G.J."/>
            <person name="Szarkandi J.G."/>
            <person name="Papp V."/>
            <person name="Albert L."/>
            <person name="Andreopoulos W."/>
            <person name="Angelini C."/>
            <person name="Antonin V."/>
            <person name="Barry K.W."/>
            <person name="Bougher N.L."/>
            <person name="Buchanan P."/>
            <person name="Buyck B."/>
            <person name="Bense V."/>
            <person name="Catcheside P."/>
            <person name="Chovatia M."/>
            <person name="Cooper J."/>
            <person name="Damon W."/>
            <person name="Desjardin D."/>
            <person name="Finy P."/>
            <person name="Geml J."/>
            <person name="Haridas S."/>
            <person name="Hughes K."/>
            <person name="Justo A."/>
            <person name="Karasinski D."/>
            <person name="Kautmanova I."/>
            <person name="Kiss B."/>
            <person name="Kocsube S."/>
            <person name="Kotiranta H."/>
            <person name="LaButti K.M."/>
            <person name="Lechner B.E."/>
            <person name="Liimatainen K."/>
            <person name="Lipzen A."/>
            <person name="Lukacs Z."/>
            <person name="Mihaltcheva S."/>
            <person name="Morgado L.N."/>
            <person name="Niskanen T."/>
            <person name="Noordeloos M.E."/>
            <person name="Ohm R.A."/>
            <person name="Ortiz-Santana B."/>
            <person name="Ovrebo C."/>
            <person name="Racz N."/>
            <person name="Riley R."/>
            <person name="Savchenko A."/>
            <person name="Shiryaev A."/>
            <person name="Soop K."/>
            <person name="Spirin V."/>
            <person name="Szebenyi C."/>
            <person name="Tomsovsky M."/>
            <person name="Tulloss R.E."/>
            <person name="Uehling J."/>
            <person name="Grigoriev I.V."/>
            <person name="Vagvolgyi C."/>
            <person name="Papp T."/>
            <person name="Martin F.M."/>
            <person name="Miettinen O."/>
            <person name="Hibbett D.S."/>
            <person name="Nagy L.G."/>
        </authorList>
    </citation>
    <scope>NUCLEOTIDE SEQUENCE [LARGE SCALE GENOMIC DNA]</scope>
    <source>
        <strain evidence="1 2">FP101781</strain>
    </source>
</reference>
<evidence type="ECO:0000313" key="1">
    <source>
        <dbReference type="EMBL" id="TEB28291.1"/>
    </source>
</evidence>
<comment type="caution">
    <text evidence="1">The sequence shown here is derived from an EMBL/GenBank/DDBJ whole genome shotgun (WGS) entry which is preliminary data.</text>
</comment>
<sequence>MSPLTADSSFTIGRMINAELAGRCIARDLGSHIGGVSGANVSPSQPNAHDSIISDLVTTSRIHVSDPVRYWSQPFVPTCKNFNRLATTTHGGGDGGDLERLANSLSVAVDVSGTGMHKGSYTGLTYVLTGSLRMSHRESSADINRMDVKRSIAFRPAVSPIGFHHFLAKPSGYSLRQAHIHHLVPFPHDSHDDRPAGMKDGKKLVERDAALSERPVKEPKKKSFLGSEDTLSLALSIAETQEKVTSQRKLRLVSQDRTTANPQQNILKYPIHFASAKFMRIGILSGRSLFLKRET</sequence>
<proteinExistence type="predicted"/>